<dbReference type="RefSeq" id="WP_183600103.1">
    <property type="nucleotide sequence ID" value="NZ_JACHXK010000004.1"/>
</dbReference>
<evidence type="ECO:0000313" key="2">
    <source>
        <dbReference type="Proteomes" id="UP000570361"/>
    </source>
</evidence>
<dbReference type="AlphaFoldDB" id="A0A7W5AWY1"/>
<keyword evidence="2" id="KW-1185">Reference proteome</keyword>
<organism evidence="1 2">
    <name type="scientific">Paenibacillus phyllosphaerae</name>
    <dbReference type="NCBI Taxonomy" id="274593"/>
    <lineage>
        <taxon>Bacteria</taxon>
        <taxon>Bacillati</taxon>
        <taxon>Bacillota</taxon>
        <taxon>Bacilli</taxon>
        <taxon>Bacillales</taxon>
        <taxon>Paenibacillaceae</taxon>
        <taxon>Paenibacillus</taxon>
    </lineage>
</organism>
<sequence length="125" mass="14497">MSEFPENYSMQEGLSGKWYKLGFGVRGGTMLIEMGETVLLSVHVSSMRLDLLLKDEQGIYQYAGDFSFENLEREGKLLFHSWAIEHLHMNNHDLIIDNPTHEMTNLFIKLSLDKRKQAEDKFLNS</sequence>
<name>A0A7W5AWY1_9BACL</name>
<gene>
    <name evidence="1" type="ORF">FHS18_002325</name>
</gene>
<dbReference type="Proteomes" id="UP000570361">
    <property type="component" value="Unassembled WGS sequence"/>
</dbReference>
<accession>A0A7W5AWY1</accession>
<protein>
    <submittedName>
        <fullName evidence="1">Uncharacterized protein</fullName>
    </submittedName>
</protein>
<evidence type="ECO:0000313" key="1">
    <source>
        <dbReference type="EMBL" id="MBB3110258.1"/>
    </source>
</evidence>
<comment type="caution">
    <text evidence="1">The sequence shown here is derived from an EMBL/GenBank/DDBJ whole genome shotgun (WGS) entry which is preliminary data.</text>
</comment>
<proteinExistence type="predicted"/>
<dbReference type="EMBL" id="JACHXK010000004">
    <property type="protein sequence ID" value="MBB3110258.1"/>
    <property type="molecule type" value="Genomic_DNA"/>
</dbReference>
<reference evidence="1 2" key="1">
    <citation type="submission" date="2020-08" db="EMBL/GenBank/DDBJ databases">
        <title>Genomic Encyclopedia of Type Strains, Phase III (KMG-III): the genomes of soil and plant-associated and newly described type strains.</title>
        <authorList>
            <person name="Whitman W."/>
        </authorList>
    </citation>
    <scope>NUCLEOTIDE SEQUENCE [LARGE SCALE GENOMIC DNA]</scope>
    <source>
        <strain evidence="1 2">CECT 5862</strain>
    </source>
</reference>